<accession>A0A8J3RRU7</accession>
<evidence type="ECO:0000313" key="2">
    <source>
        <dbReference type="EMBL" id="GIH80115.1"/>
    </source>
</evidence>
<protein>
    <submittedName>
        <fullName evidence="2">Uncharacterized protein</fullName>
    </submittedName>
</protein>
<reference evidence="2 3" key="1">
    <citation type="submission" date="2021-01" db="EMBL/GenBank/DDBJ databases">
        <title>Whole genome shotgun sequence of Planobispora longispora NBRC 13918.</title>
        <authorList>
            <person name="Komaki H."/>
            <person name="Tamura T."/>
        </authorList>
    </citation>
    <scope>NUCLEOTIDE SEQUENCE [LARGE SCALE GENOMIC DNA]</scope>
    <source>
        <strain evidence="2 3">NBRC 13918</strain>
    </source>
</reference>
<keyword evidence="1" id="KW-0472">Membrane</keyword>
<feature type="transmembrane region" description="Helical" evidence="1">
    <location>
        <begin position="237"/>
        <end position="257"/>
    </location>
</feature>
<feature type="transmembrane region" description="Helical" evidence="1">
    <location>
        <begin position="317"/>
        <end position="334"/>
    </location>
</feature>
<dbReference type="EMBL" id="BOOH01000056">
    <property type="protein sequence ID" value="GIH80115.1"/>
    <property type="molecule type" value="Genomic_DNA"/>
</dbReference>
<dbReference type="AlphaFoldDB" id="A0A8J3RRU7"/>
<organism evidence="2 3">
    <name type="scientific">Planobispora longispora</name>
    <dbReference type="NCBI Taxonomy" id="28887"/>
    <lineage>
        <taxon>Bacteria</taxon>
        <taxon>Bacillati</taxon>
        <taxon>Actinomycetota</taxon>
        <taxon>Actinomycetes</taxon>
        <taxon>Streptosporangiales</taxon>
        <taxon>Streptosporangiaceae</taxon>
        <taxon>Planobispora</taxon>
    </lineage>
</organism>
<evidence type="ECO:0000256" key="1">
    <source>
        <dbReference type="SAM" id="Phobius"/>
    </source>
</evidence>
<sequence>MTATEVVTGRRGVGVAERLRILLPYAAALWCLGYGTLAVYWASGGAGFPLGVGDPRGGDMGSWLVAAEPGSAGLVIAFGCAAGLVAALRTRSPQTGRVPRRAAAVVLLVVAAPLLLVVPDVRVLQSMAYGLQGYVGLVDWPVVNQLLCAFGGALLAGTAASLLSGPRCPRCDRPHAEPGSAARWARIGRWATAVAVVAPLPYAVQRAVWVLGVPLGVDRQFIRDLLADMESKGLGPLVVYSLPLSAVAGALLTLGLSMRWGTVLPRWVPYLGGRRVPVALAVIPATVVAVAVTTAGMAPYQQIIPDGLPVTGSGAPALLWLPWGIALGLATLAYHRRRLETCSGSCSRSPR</sequence>
<keyword evidence="1" id="KW-1133">Transmembrane helix</keyword>
<feature type="transmembrane region" description="Helical" evidence="1">
    <location>
        <begin position="21"/>
        <end position="43"/>
    </location>
</feature>
<gene>
    <name evidence="2" type="ORF">Plo01_65440</name>
</gene>
<comment type="caution">
    <text evidence="2">The sequence shown here is derived from an EMBL/GenBank/DDBJ whole genome shotgun (WGS) entry which is preliminary data.</text>
</comment>
<dbReference type="Proteomes" id="UP000616724">
    <property type="component" value="Unassembled WGS sequence"/>
</dbReference>
<feature type="transmembrane region" description="Helical" evidence="1">
    <location>
        <begin position="190"/>
        <end position="217"/>
    </location>
</feature>
<feature type="transmembrane region" description="Helical" evidence="1">
    <location>
        <begin position="102"/>
        <end position="122"/>
    </location>
</feature>
<name>A0A8J3RRU7_9ACTN</name>
<proteinExistence type="predicted"/>
<feature type="transmembrane region" description="Helical" evidence="1">
    <location>
        <begin position="278"/>
        <end position="297"/>
    </location>
</feature>
<keyword evidence="1" id="KW-0812">Transmembrane</keyword>
<feature type="transmembrane region" description="Helical" evidence="1">
    <location>
        <begin position="142"/>
        <end position="163"/>
    </location>
</feature>
<dbReference type="RefSeq" id="WP_203894557.1">
    <property type="nucleotide sequence ID" value="NZ_BOOH01000056.1"/>
</dbReference>
<evidence type="ECO:0000313" key="3">
    <source>
        <dbReference type="Proteomes" id="UP000616724"/>
    </source>
</evidence>
<feature type="transmembrane region" description="Helical" evidence="1">
    <location>
        <begin position="63"/>
        <end position="90"/>
    </location>
</feature>
<keyword evidence="3" id="KW-1185">Reference proteome</keyword>